<dbReference type="AlphaFoldDB" id="A0A919VJF7"/>
<name>A0A919VJF7_9ACTN</name>
<proteinExistence type="predicted"/>
<evidence type="ECO:0000256" key="1">
    <source>
        <dbReference type="SAM" id="MobiDB-lite"/>
    </source>
</evidence>
<gene>
    <name evidence="2" type="ORF">Aco04nite_10050</name>
</gene>
<evidence type="ECO:0000313" key="3">
    <source>
        <dbReference type="Proteomes" id="UP000680865"/>
    </source>
</evidence>
<sequence>MDAARGVLCACCGGLVVVVSESAHPTGVFIQHGRCADCGTRLWRLLNEQRVPLPDQRGRWTPPASDTRRTAHRTFRHVERYSWPAGRPSQRTDPTHPRR</sequence>
<evidence type="ECO:0000313" key="2">
    <source>
        <dbReference type="EMBL" id="GIM68258.1"/>
    </source>
</evidence>
<dbReference type="EMBL" id="BOQP01000004">
    <property type="protein sequence ID" value="GIM68258.1"/>
    <property type="molecule type" value="Genomic_DNA"/>
</dbReference>
<organism evidence="2 3">
    <name type="scientific">Winogradskya consettensis</name>
    <dbReference type="NCBI Taxonomy" id="113560"/>
    <lineage>
        <taxon>Bacteria</taxon>
        <taxon>Bacillati</taxon>
        <taxon>Actinomycetota</taxon>
        <taxon>Actinomycetes</taxon>
        <taxon>Micromonosporales</taxon>
        <taxon>Micromonosporaceae</taxon>
        <taxon>Winogradskya</taxon>
    </lineage>
</organism>
<feature type="region of interest" description="Disordered" evidence="1">
    <location>
        <begin position="53"/>
        <end position="99"/>
    </location>
</feature>
<accession>A0A919VJF7</accession>
<comment type="caution">
    <text evidence="2">The sequence shown here is derived from an EMBL/GenBank/DDBJ whole genome shotgun (WGS) entry which is preliminary data.</text>
</comment>
<dbReference type="Proteomes" id="UP000680865">
    <property type="component" value="Unassembled WGS sequence"/>
</dbReference>
<keyword evidence="3" id="KW-1185">Reference proteome</keyword>
<reference evidence="2" key="1">
    <citation type="submission" date="2021-03" db="EMBL/GenBank/DDBJ databases">
        <title>Whole genome shotgun sequence of Actinoplanes consettensis NBRC 14913.</title>
        <authorList>
            <person name="Komaki H."/>
            <person name="Tamura T."/>
        </authorList>
    </citation>
    <scope>NUCLEOTIDE SEQUENCE</scope>
    <source>
        <strain evidence="2">NBRC 14913</strain>
    </source>
</reference>
<protein>
    <submittedName>
        <fullName evidence="2">Uncharacterized protein</fullName>
    </submittedName>
</protein>